<feature type="domain" description="Pirin C-terminal" evidence="5">
    <location>
        <begin position="260"/>
        <end position="366"/>
    </location>
</feature>
<dbReference type="PANTHER" id="PTHR13903:SF20">
    <property type="entry name" value="BNAC08G48910D PROTEIN"/>
    <property type="match status" value="1"/>
</dbReference>
<dbReference type="Pfam" id="PF05726">
    <property type="entry name" value="Pirin_C"/>
    <property type="match status" value="1"/>
</dbReference>
<gene>
    <name evidence="6" type="ORF">DARMORV10_A09P51580.1</name>
</gene>
<dbReference type="SUPFAM" id="SSF51182">
    <property type="entry name" value="RmlC-like cupins"/>
    <property type="match status" value="2"/>
</dbReference>
<accession>A0A816PHH8</accession>
<dbReference type="PANTHER" id="PTHR13903">
    <property type="entry name" value="PIRIN-RELATED"/>
    <property type="match status" value="1"/>
</dbReference>
<evidence type="ECO:0000256" key="3">
    <source>
        <dbReference type="RuleBase" id="RU003457"/>
    </source>
</evidence>
<dbReference type="InterPro" id="IPR011051">
    <property type="entry name" value="RmlC_Cupin_sf"/>
</dbReference>
<feature type="domain" description="Pirin N-terminal" evidence="4">
    <location>
        <begin position="55"/>
        <end position="99"/>
    </location>
</feature>
<keyword evidence="2" id="KW-0479">Metal-binding</keyword>
<feature type="binding site" evidence="2">
    <location>
        <position position="192"/>
    </location>
    <ligand>
        <name>Fe cation</name>
        <dbReference type="ChEBI" id="CHEBI:24875"/>
    </ligand>
</feature>
<dbReference type="CDD" id="cd02909">
    <property type="entry name" value="cupin_pirin_N"/>
    <property type="match status" value="1"/>
</dbReference>
<dbReference type="CDD" id="cd02247">
    <property type="entry name" value="cupin_pirin_C"/>
    <property type="match status" value="1"/>
</dbReference>
<comment type="similarity">
    <text evidence="1 3">Belongs to the pirin family.</text>
</comment>
<dbReference type="Proteomes" id="UP001295469">
    <property type="component" value="Chromosome A09"/>
</dbReference>
<dbReference type="Gene3D" id="2.60.120.10">
    <property type="entry name" value="Jelly Rolls"/>
    <property type="match status" value="3"/>
</dbReference>
<evidence type="ECO:0000256" key="2">
    <source>
        <dbReference type="PIRSR" id="PIRSR006232-1"/>
    </source>
</evidence>
<dbReference type="Pfam" id="PF02678">
    <property type="entry name" value="Pirin"/>
    <property type="match status" value="2"/>
</dbReference>
<dbReference type="InterPro" id="IPR014710">
    <property type="entry name" value="RmlC-like_jellyroll"/>
</dbReference>
<evidence type="ECO:0000313" key="6">
    <source>
        <dbReference type="EMBL" id="CAF2048551.1"/>
    </source>
</evidence>
<dbReference type="PIRSF" id="PIRSF006232">
    <property type="entry name" value="Pirin"/>
    <property type="match status" value="1"/>
</dbReference>
<dbReference type="InterPro" id="IPR012093">
    <property type="entry name" value="Pirin"/>
</dbReference>
<dbReference type="AlphaFoldDB" id="A0A816PHH8"/>
<feature type="binding site" evidence="2">
    <location>
        <position position="148"/>
    </location>
    <ligand>
        <name>Fe cation</name>
        <dbReference type="ChEBI" id="CHEBI:24875"/>
    </ligand>
</feature>
<feature type="binding site" evidence="2">
    <location>
        <position position="146"/>
    </location>
    <ligand>
        <name>Fe cation</name>
        <dbReference type="ChEBI" id="CHEBI:24875"/>
    </ligand>
</feature>
<feature type="binding site" evidence="2">
    <location>
        <position position="190"/>
    </location>
    <ligand>
        <name>Fe cation</name>
        <dbReference type="ChEBI" id="CHEBI:24875"/>
    </ligand>
</feature>
<evidence type="ECO:0000256" key="1">
    <source>
        <dbReference type="ARBA" id="ARBA00008416"/>
    </source>
</evidence>
<keyword evidence="2" id="KW-0408">Iron</keyword>
<feature type="domain" description="Pirin N-terminal" evidence="4">
    <location>
        <begin position="126"/>
        <end position="206"/>
    </location>
</feature>
<name>A0A816PHH8_BRANA</name>
<comment type="cofactor">
    <cofactor evidence="2">
        <name>Fe cation</name>
        <dbReference type="ChEBI" id="CHEBI:24875"/>
    </cofactor>
    <text evidence="2">Binds 1 Fe cation per subunit.</text>
</comment>
<evidence type="ECO:0000259" key="4">
    <source>
        <dbReference type="Pfam" id="PF02678"/>
    </source>
</evidence>
<evidence type="ECO:0000259" key="5">
    <source>
        <dbReference type="Pfam" id="PF05726"/>
    </source>
</evidence>
<protein>
    <submittedName>
        <fullName evidence="6">(rape) hypothetical protein</fullName>
    </submittedName>
</protein>
<sequence>MSASCDSDRVTRQVIKNVLAKLQKEGEGALVRNGITEIHQALLDPFVLLVDFSFSLTAGFADHPHRGFESVTYMLKGGIIHKYLKGNESTIKAGDVQVVKKIFANFENSNDGVIRQGITKSDHELLDPFVSLAEFSVSPPGGFRDHPHRGFESVTYMLEGGLIHQDFNGNKGTVHEGDVLWTTAGRGIIHSEMPKEHTNIGLQLWVNLPSSDKMIDPANVEISNSEMPVAYEEGVEVKVIAGVSMGVQSPFYTRIPMMFLDITLQPRSQTHQTIPESWTAFAYVLDGNEGVFGSSDSYAVQAHTLVVFGTGDEVSVWNTSNYRPLRFLLIAGEPIGESVVQHGPFVMNTQAEIDRTIWDYRNGQNGFEMAKHWRSD</sequence>
<organism evidence="6">
    <name type="scientific">Brassica napus</name>
    <name type="common">Rape</name>
    <dbReference type="NCBI Taxonomy" id="3708"/>
    <lineage>
        <taxon>Eukaryota</taxon>
        <taxon>Viridiplantae</taxon>
        <taxon>Streptophyta</taxon>
        <taxon>Embryophyta</taxon>
        <taxon>Tracheophyta</taxon>
        <taxon>Spermatophyta</taxon>
        <taxon>Magnoliopsida</taxon>
        <taxon>eudicotyledons</taxon>
        <taxon>Gunneridae</taxon>
        <taxon>Pentapetalae</taxon>
        <taxon>rosids</taxon>
        <taxon>malvids</taxon>
        <taxon>Brassicales</taxon>
        <taxon>Brassicaceae</taxon>
        <taxon>Brassiceae</taxon>
        <taxon>Brassica</taxon>
    </lineage>
</organism>
<dbReference type="GO" id="GO:0046872">
    <property type="term" value="F:metal ion binding"/>
    <property type="evidence" value="ECO:0007669"/>
    <property type="project" value="UniProtKB-KW"/>
</dbReference>
<dbReference type="InterPro" id="IPR008778">
    <property type="entry name" value="Pirin_C_dom"/>
</dbReference>
<dbReference type="InterPro" id="IPR003829">
    <property type="entry name" value="Pirin_N_dom"/>
</dbReference>
<dbReference type="EMBL" id="HG994363">
    <property type="protein sequence ID" value="CAF2048551.1"/>
    <property type="molecule type" value="Genomic_DNA"/>
</dbReference>
<reference evidence="6" key="1">
    <citation type="submission" date="2021-01" db="EMBL/GenBank/DDBJ databases">
        <authorList>
            <consortium name="Genoscope - CEA"/>
            <person name="William W."/>
        </authorList>
    </citation>
    <scope>NUCLEOTIDE SEQUENCE</scope>
</reference>
<proteinExistence type="inferred from homology"/>